<dbReference type="PANTHER" id="PTHR43184">
    <property type="entry name" value="MAJOR FACILITATOR SUPERFAMILY TRANSPORTER 16, ISOFORM B"/>
    <property type="match status" value="1"/>
</dbReference>
<evidence type="ECO:0000313" key="11">
    <source>
        <dbReference type="Proteomes" id="UP000270094"/>
    </source>
</evidence>
<evidence type="ECO:0000256" key="2">
    <source>
        <dbReference type="ARBA" id="ARBA00009598"/>
    </source>
</evidence>
<dbReference type="OrthoDB" id="3639251at2759"/>
<protein>
    <recommendedName>
        <fullName evidence="9">Major facilitator superfamily (MFS) profile domain-containing protein</fullName>
    </recommendedName>
</protein>
<evidence type="ECO:0000259" key="9">
    <source>
        <dbReference type="PROSITE" id="PS50850"/>
    </source>
</evidence>
<accession>A0A3P7JHA2</accession>
<gene>
    <name evidence="10" type="ORF">SVUK_LOCUS14247</name>
</gene>
<dbReference type="AlphaFoldDB" id="A0A3P7JHA2"/>
<name>A0A3P7JHA2_STRVU</name>
<dbReference type="InterPro" id="IPR036259">
    <property type="entry name" value="MFS_trans_sf"/>
</dbReference>
<feature type="transmembrane region" description="Helical" evidence="8">
    <location>
        <begin position="277"/>
        <end position="295"/>
    </location>
</feature>
<evidence type="ECO:0000256" key="5">
    <source>
        <dbReference type="ARBA" id="ARBA00022692"/>
    </source>
</evidence>
<dbReference type="InterPro" id="IPR011701">
    <property type="entry name" value="MFS"/>
</dbReference>
<feature type="transmembrane region" description="Helical" evidence="8">
    <location>
        <begin position="301"/>
        <end position="322"/>
    </location>
</feature>
<evidence type="ECO:0000256" key="1">
    <source>
        <dbReference type="ARBA" id="ARBA00004141"/>
    </source>
</evidence>
<keyword evidence="3" id="KW-0813">Transport</keyword>
<dbReference type="Gene3D" id="1.20.1250.20">
    <property type="entry name" value="MFS general substrate transporter like domains"/>
    <property type="match status" value="2"/>
</dbReference>
<keyword evidence="7 8" id="KW-0472">Membrane</keyword>
<comment type="similarity">
    <text evidence="2">Belongs to the major facilitator superfamily. Organophosphate:Pi antiporter (OPA) (TC 2.A.1.4) family.</text>
</comment>
<feature type="transmembrane region" description="Helical" evidence="8">
    <location>
        <begin position="60"/>
        <end position="79"/>
    </location>
</feature>
<dbReference type="GO" id="GO:0005789">
    <property type="term" value="C:endoplasmic reticulum membrane"/>
    <property type="evidence" value="ECO:0007669"/>
    <property type="project" value="TreeGrafter"/>
</dbReference>
<feature type="transmembrane region" description="Helical" evidence="8">
    <location>
        <begin position="154"/>
        <end position="174"/>
    </location>
</feature>
<feature type="transmembrane region" description="Helical" evidence="8">
    <location>
        <begin position="212"/>
        <end position="233"/>
    </location>
</feature>
<feature type="transmembrane region" description="Helical" evidence="8">
    <location>
        <begin position="253"/>
        <end position="270"/>
    </location>
</feature>
<evidence type="ECO:0000313" key="10">
    <source>
        <dbReference type="EMBL" id="VDM79249.1"/>
    </source>
</evidence>
<evidence type="ECO:0000256" key="7">
    <source>
        <dbReference type="ARBA" id="ARBA00023136"/>
    </source>
</evidence>
<keyword evidence="6 8" id="KW-1133">Transmembrane helix</keyword>
<feature type="transmembrane region" description="Helical" evidence="8">
    <location>
        <begin position="377"/>
        <end position="397"/>
    </location>
</feature>
<evidence type="ECO:0000256" key="3">
    <source>
        <dbReference type="ARBA" id="ARBA00022448"/>
    </source>
</evidence>
<evidence type="ECO:0000256" key="4">
    <source>
        <dbReference type="ARBA" id="ARBA00022597"/>
    </source>
</evidence>
<feature type="transmembrane region" description="Helical" evidence="8">
    <location>
        <begin position="342"/>
        <end position="365"/>
    </location>
</feature>
<feature type="domain" description="Major facilitator superfamily (MFS) profile" evidence="9">
    <location>
        <begin position="1"/>
        <end position="400"/>
    </location>
</feature>
<evidence type="ECO:0000256" key="6">
    <source>
        <dbReference type="ARBA" id="ARBA00022989"/>
    </source>
</evidence>
<evidence type="ECO:0000256" key="8">
    <source>
        <dbReference type="SAM" id="Phobius"/>
    </source>
</evidence>
<comment type="subcellular location">
    <subcellularLocation>
        <location evidence="1">Membrane</location>
        <topology evidence="1">Multi-pass membrane protein</topology>
    </subcellularLocation>
</comment>
<reference evidence="10 11" key="1">
    <citation type="submission" date="2018-11" db="EMBL/GenBank/DDBJ databases">
        <authorList>
            <consortium name="Pathogen Informatics"/>
        </authorList>
    </citation>
    <scope>NUCLEOTIDE SEQUENCE [LARGE SCALE GENOMIC DNA]</scope>
</reference>
<dbReference type="GO" id="GO:0022857">
    <property type="term" value="F:transmembrane transporter activity"/>
    <property type="evidence" value="ECO:0007669"/>
    <property type="project" value="InterPro"/>
</dbReference>
<keyword evidence="5 8" id="KW-0812">Transmembrane</keyword>
<organism evidence="10 11">
    <name type="scientific">Strongylus vulgaris</name>
    <name type="common">Blood worm</name>
    <dbReference type="NCBI Taxonomy" id="40348"/>
    <lineage>
        <taxon>Eukaryota</taxon>
        <taxon>Metazoa</taxon>
        <taxon>Ecdysozoa</taxon>
        <taxon>Nematoda</taxon>
        <taxon>Chromadorea</taxon>
        <taxon>Rhabditida</taxon>
        <taxon>Rhabditina</taxon>
        <taxon>Rhabditomorpha</taxon>
        <taxon>Strongyloidea</taxon>
        <taxon>Strongylidae</taxon>
        <taxon>Strongylus</taxon>
    </lineage>
</organism>
<dbReference type="SUPFAM" id="SSF103473">
    <property type="entry name" value="MFS general substrate transporter"/>
    <property type="match status" value="1"/>
</dbReference>
<dbReference type="PIRSF" id="PIRSF002808">
    <property type="entry name" value="Hexose_phosphate_transp"/>
    <property type="match status" value="1"/>
</dbReference>
<sequence>MESSSWLRRDHRAREYDKPLFDTDAQAKTFLGSLDAIFMIAYAVGLFFWGWLGDRSNPKYVIVLGMVGTAVMMVLFGAIPKWTNLYNIPYFVLTYSLFGFLQACGWPSEISIMANWFGKGNRGFIMGVWASCQPLGNVFGSYFVALILPLGYQYTFIFGAILMLFGAIIVMLSIRVKPKESQLDTEESMAERLPSTEGEAIGIVKAILLPGVLAYCLCNVCLKLVNYAFFFWLPLYLTEAYHWTESKADELSIWYDIGGIIGSIAGGYITDRMGCRAPLIVVMLGSSIGALFVYAHAGPALLWNVLIMTVVGITISGPYNLIVGTISIDLGSQPALAHSAQAMATVTGLLDGTGSIGSAIGQLFVPVLQNAFGWQSVFYLFMILNFIAIICITRRCLSDLRSLLYKSSELTPLLDEEDPDE</sequence>
<dbReference type="InterPro" id="IPR000849">
    <property type="entry name" value="Sugar_P_transporter"/>
</dbReference>
<keyword evidence="4" id="KW-0762">Sugar transport</keyword>
<dbReference type="PROSITE" id="PS50850">
    <property type="entry name" value="MFS"/>
    <property type="match status" value="1"/>
</dbReference>
<feature type="transmembrane region" description="Helical" evidence="8">
    <location>
        <begin position="124"/>
        <end position="148"/>
    </location>
</feature>
<dbReference type="EMBL" id="UYYB01104481">
    <property type="protein sequence ID" value="VDM79249.1"/>
    <property type="molecule type" value="Genomic_DNA"/>
</dbReference>
<proteinExistence type="inferred from homology"/>
<keyword evidence="11" id="KW-1185">Reference proteome</keyword>
<dbReference type="Proteomes" id="UP000270094">
    <property type="component" value="Unassembled WGS sequence"/>
</dbReference>
<dbReference type="PANTHER" id="PTHR43184:SF2">
    <property type="entry name" value="MAJOR FACILITATOR SUPERFAMILY (MFS) PROFILE DOMAIN-CONTAINING PROTEIN"/>
    <property type="match status" value="1"/>
</dbReference>
<feature type="transmembrane region" description="Helical" evidence="8">
    <location>
        <begin position="30"/>
        <end position="53"/>
    </location>
</feature>
<dbReference type="Pfam" id="PF07690">
    <property type="entry name" value="MFS_1"/>
    <property type="match status" value="1"/>
</dbReference>
<dbReference type="InterPro" id="IPR020846">
    <property type="entry name" value="MFS_dom"/>
</dbReference>
<feature type="transmembrane region" description="Helical" evidence="8">
    <location>
        <begin position="85"/>
        <end position="103"/>
    </location>
</feature>